<evidence type="ECO:0000313" key="5">
    <source>
        <dbReference type="Proteomes" id="UP001372338"/>
    </source>
</evidence>
<sequence length="371" mass="41241">MGIFMSIKELFKALYFVCSLQFLRMALLWNFSILFSYYPLIKASIFSQKLKSYPRCSPSSIPFKPVCVITGATSGLGLATAHDLSKEGYVVVIVGRSQQLLLETIKKIKDRNPDAHLKDFQVDMSSIESIIKFKTSLRQWLLDSDLHCSVQILINNAGILATSPRVTAEGYDQMMGTNYIGPFALTKLLLPLLGSSPVSSKIVNVTSFTHRNVTDMQVDEGIISGKRFLSSKQYPYAQIYEYSKLCLLLFSFELHRQLCLTERSNQIFVTAADPGVVQTNIMREVPASLSSLAYYVLDRLRVLQSPEHGASSIVDAALATPGPSGEYFFGGKGRTINPSALSRNSKLALELWETTSNLLSQTPFGVEEKQM</sequence>
<reference evidence="4 5" key="1">
    <citation type="submission" date="2024-01" db="EMBL/GenBank/DDBJ databases">
        <title>The genomes of 5 underutilized Papilionoideae crops provide insights into root nodulation and disease resistanc.</title>
        <authorList>
            <person name="Yuan L."/>
        </authorList>
    </citation>
    <scope>NUCLEOTIDE SEQUENCE [LARGE SCALE GENOMIC DNA]</scope>
    <source>
        <strain evidence="4">ZHUSHIDOU_FW_LH</strain>
        <tissue evidence="4">Leaf</tissue>
    </source>
</reference>
<proteinExistence type="inferred from homology"/>
<dbReference type="InterPro" id="IPR002347">
    <property type="entry name" value="SDR_fam"/>
</dbReference>
<dbReference type="AlphaFoldDB" id="A0AAN9P032"/>
<dbReference type="Pfam" id="PF00106">
    <property type="entry name" value="adh_short"/>
    <property type="match status" value="1"/>
</dbReference>
<dbReference type="PANTHER" id="PTHR24320">
    <property type="entry name" value="RETINOL DEHYDROGENASE"/>
    <property type="match status" value="1"/>
</dbReference>
<comment type="caution">
    <text evidence="4">The sequence shown here is derived from an EMBL/GenBank/DDBJ whole genome shotgun (WGS) entry which is preliminary data.</text>
</comment>
<gene>
    <name evidence="4" type="ORF">RIF29_11515</name>
</gene>
<evidence type="ECO:0000313" key="4">
    <source>
        <dbReference type="EMBL" id="KAK7282603.1"/>
    </source>
</evidence>
<evidence type="ECO:0000256" key="3">
    <source>
        <dbReference type="SAM" id="Phobius"/>
    </source>
</evidence>
<dbReference type="InterPro" id="IPR036291">
    <property type="entry name" value="NAD(P)-bd_dom_sf"/>
</dbReference>
<dbReference type="SUPFAM" id="SSF51735">
    <property type="entry name" value="NAD(P)-binding Rossmann-fold domains"/>
    <property type="match status" value="1"/>
</dbReference>
<keyword evidence="3" id="KW-1133">Transmembrane helix</keyword>
<keyword evidence="5" id="KW-1185">Reference proteome</keyword>
<evidence type="ECO:0000256" key="2">
    <source>
        <dbReference type="ARBA" id="ARBA00023002"/>
    </source>
</evidence>
<dbReference type="EMBL" id="JAYWIO010000002">
    <property type="protein sequence ID" value="KAK7282603.1"/>
    <property type="molecule type" value="Genomic_DNA"/>
</dbReference>
<feature type="transmembrane region" description="Helical" evidence="3">
    <location>
        <begin position="12"/>
        <end position="38"/>
    </location>
</feature>
<accession>A0AAN9P032</accession>
<dbReference type="Gene3D" id="3.40.50.720">
    <property type="entry name" value="NAD(P)-binding Rossmann-like Domain"/>
    <property type="match status" value="1"/>
</dbReference>
<protein>
    <submittedName>
        <fullName evidence="4">Uncharacterized protein</fullName>
    </submittedName>
</protein>
<keyword evidence="2" id="KW-0560">Oxidoreductase</keyword>
<dbReference type="PRINTS" id="PR00081">
    <property type="entry name" value="GDHRDH"/>
</dbReference>
<organism evidence="4 5">
    <name type="scientific">Crotalaria pallida</name>
    <name type="common">Smooth rattlebox</name>
    <name type="synonym">Crotalaria striata</name>
    <dbReference type="NCBI Taxonomy" id="3830"/>
    <lineage>
        <taxon>Eukaryota</taxon>
        <taxon>Viridiplantae</taxon>
        <taxon>Streptophyta</taxon>
        <taxon>Embryophyta</taxon>
        <taxon>Tracheophyta</taxon>
        <taxon>Spermatophyta</taxon>
        <taxon>Magnoliopsida</taxon>
        <taxon>eudicotyledons</taxon>
        <taxon>Gunneridae</taxon>
        <taxon>Pentapetalae</taxon>
        <taxon>rosids</taxon>
        <taxon>fabids</taxon>
        <taxon>Fabales</taxon>
        <taxon>Fabaceae</taxon>
        <taxon>Papilionoideae</taxon>
        <taxon>50 kb inversion clade</taxon>
        <taxon>genistoids sensu lato</taxon>
        <taxon>core genistoids</taxon>
        <taxon>Crotalarieae</taxon>
        <taxon>Crotalaria</taxon>
    </lineage>
</organism>
<evidence type="ECO:0000256" key="1">
    <source>
        <dbReference type="ARBA" id="ARBA00006484"/>
    </source>
</evidence>
<keyword evidence="3" id="KW-0472">Membrane</keyword>
<name>A0AAN9P032_CROPI</name>
<keyword evidence="3" id="KW-0812">Transmembrane</keyword>
<dbReference type="GO" id="GO:0016491">
    <property type="term" value="F:oxidoreductase activity"/>
    <property type="evidence" value="ECO:0007669"/>
    <property type="project" value="UniProtKB-KW"/>
</dbReference>
<dbReference type="Proteomes" id="UP001372338">
    <property type="component" value="Unassembled WGS sequence"/>
</dbReference>
<comment type="similarity">
    <text evidence="1">Belongs to the short-chain dehydrogenases/reductases (SDR) family.</text>
</comment>
<dbReference type="PANTHER" id="PTHR24320:SF227">
    <property type="entry name" value="RETINOL DEHYDROGENASE 11"/>
    <property type="match status" value="1"/>
</dbReference>